<dbReference type="EMBL" id="UGHP01000001">
    <property type="protein sequence ID" value="STQ79275.1"/>
    <property type="molecule type" value="Genomic_DNA"/>
</dbReference>
<dbReference type="Proteomes" id="UP000254821">
    <property type="component" value="Unassembled WGS sequence"/>
</dbReference>
<gene>
    <name evidence="2" type="ORF">NCTC8105_01345</name>
</gene>
<evidence type="ECO:0000313" key="2">
    <source>
        <dbReference type="EMBL" id="STQ79275.1"/>
    </source>
</evidence>
<sequence>MLLKSIVLYDPMLTLPLAGERTDSALHARTRSAPPPAKGEVGRGDTPTLTNYYKPARPSPYNAEPVPQDDIDERASGTLLVKAD</sequence>
<reference evidence="2 3" key="1">
    <citation type="submission" date="2018-06" db="EMBL/GenBank/DDBJ databases">
        <authorList>
            <consortium name="Pathogen Informatics"/>
            <person name="Doyle S."/>
        </authorList>
    </citation>
    <scope>NUCLEOTIDE SEQUENCE [LARGE SCALE GENOMIC DNA]</scope>
    <source>
        <strain evidence="2 3">NCTC8105</strain>
    </source>
</reference>
<organism evidence="2 3">
    <name type="scientific">Hafnia alvei</name>
    <dbReference type="NCBI Taxonomy" id="569"/>
    <lineage>
        <taxon>Bacteria</taxon>
        <taxon>Pseudomonadati</taxon>
        <taxon>Pseudomonadota</taxon>
        <taxon>Gammaproteobacteria</taxon>
        <taxon>Enterobacterales</taxon>
        <taxon>Hafniaceae</taxon>
        <taxon>Hafnia</taxon>
    </lineage>
</organism>
<feature type="region of interest" description="Disordered" evidence="1">
    <location>
        <begin position="25"/>
        <end position="84"/>
    </location>
</feature>
<protein>
    <submittedName>
        <fullName evidence="2">Uncharacterized protein</fullName>
    </submittedName>
</protein>
<proteinExistence type="predicted"/>
<dbReference type="AlphaFoldDB" id="A0A377PG44"/>
<evidence type="ECO:0000256" key="1">
    <source>
        <dbReference type="SAM" id="MobiDB-lite"/>
    </source>
</evidence>
<accession>A0A377PG44</accession>
<evidence type="ECO:0000313" key="3">
    <source>
        <dbReference type="Proteomes" id="UP000254821"/>
    </source>
</evidence>
<name>A0A377PG44_HAFAL</name>